<organism evidence="3 4">
    <name type="scientific">Streptomyces nojiriensis</name>
    <dbReference type="NCBI Taxonomy" id="66374"/>
    <lineage>
        <taxon>Bacteria</taxon>
        <taxon>Bacillati</taxon>
        <taxon>Actinomycetota</taxon>
        <taxon>Actinomycetes</taxon>
        <taxon>Kitasatosporales</taxon>
        <taxon>Streptomycetaceae</taxon>
        <taxon>Streptomyces</taxon>
    </lineage>
</organism>
<dbReference type="InterPro" id="IPR036388">
    <property type="entry name" value="WH-like_DNA-bd_sf"/>
</dbReference>
<proteinExistence type="predicted"/>
<accession>A0ABQ3SHH2</accession>
<protein>
    <recommendedName>
        <fullName evidence="2">HTH luxR-type domain-containing protein</fullName>
    </recommendedName>
</protein>
<dbReference type="InterPro" id="IPR016032">
    <property type="entry name" value="Sig_transdc_resp-reg_C-effctor"/>
</dbReference>
<name>A0ABQ3SHH2_9ACTN</name>
<evidence type="ECO:0000256" key="1">
    <source>
        <dbReference type="SAM" id="MobiDB-lite"/>
    </source>
</evidence>
<dbReference type="EMBL" id="BNEC01000003">
    <property type="protein sequence ID" value="GHI67588.1"/>
    <property type="molecule type" value="Genomic_DNA"/>
</dbReference>
<dbReference type="PROSITE" id="PS50043">
    <property type="entry name" value="HTH_LUXR_2"/>
    <property type="match status" value="1"/>
</dbReference>
<dbReference type="InterPro" id="IPR000792">
    <property type="entry name" value="Tscrpt_reg_LuxR_C"/>
</dbReference>
<dbReference type="CDD" id="cd06170">
    <property type="entry name" value="LuxR_C_like"/>
    <property type="match status" value="1"/>
</dbReference>
<dbReference type="InterPro" id="IPR051797">
    <property type="entry name" value="TrmB-like"/>
</dbReference>
<dbReference type="PANTHER" id="PTHR34293:SF1">
    <property type="entry name" value="HTH-TYPE TRANSCRIPTIONAL REGULATOR TRMBL2"/>
    <property type="match status" value="1"/>
</dbReference>
<dbReference type="SUPFAM" id="SSF46894">
    <property type="entry name" value="C-terminal effector domain of the bipartite response regulators"/>
    <property type="match status" value="1"/>
</dbReference>
<evidence type="ECO:0000313" key="4">
    <source>
        <dbReference type="Proteomes" id="UP000613974"/>
    </source>
</evidence>
<reference evidence="4" key="1">
    <citation type="submission" date="2023-07" db="EMBL/GenBank/DDBJ databases">
        <title>Whole genome shotgun sequence of Streptomyces nojiriensis NBRC 13794.</title>
        <authorList>
            <person name="Komaki H."/>
            <person name="Tamura T."/>
        </authorList>
    </citation>
    <scope>NUCLEOTIDE SEQUENCE [LARGE SCALE GENOMIC DNA]</scope>
    <source>
        <strain evidence="4">NBRC 13794</strain>
    </source>
</reference>
<dbReference type="Gene3D" id="1.10.10.10">
    <property type="entry name" value="Winged helix-like DNA-binding domain superfamily/Winged helix DNA-binding domain"/>
    <property type="match status" value="1"/>
</dbReference>
<evidence type="ECO:0000259" key="2">
    <source>
        <dbReference type="PROSITE" id="PS50043"/>
    </source>
</evidence>
<sequence length="396" mass="43278">MKPGAPNRPQDRDRPRELTSEEMELYREFAERGPLHGSQVLARGEPAAAARTLDALLSSGLVQQIGPDCFAATNPTDVSARLLKQWEERVQGAQLDLLRMRGQLAELAIVHAARQRTLEGPPLERVESAAELQRILDRQSAACTQEVLCAQPGGPLPEAELRRARARHRDLLSRGVPVRTLYQHSARFDPPTVRYEAELAALGAEARTVSGGLARCLVFDRSLLALPLPETAGGALLVRSPDLVAFVAEMFDLLWATGERIGKPREKAFIQDVADQAKRSVLQHLMQGDDDRATARALGISVRTCQRHVSAIMRQLGATSRFQLGYLAHRHGLLAPDGPETADTGVPTSMSEPAPAPSPPRGSAGCGADRSTWIHLSRNRSTEDFSELIGRRQEAY</sequence>
<feature type="region of interest" description="Disordered" evidence="1">
    <location>
        <begin position="335"/>
        <end position="377"/>
    </location>
</feature>
<keyword evidence="4" id="KW-1185">Reference proteome</keyword>
<dbReference type="GeneID" id="95593929"/>
<feature type="domain" description="HTH luxR-type" evidence="2">
    <location>
        <begin position="272"/>
        <end position="332"/>
    </location>
</feature>
<evidence type="ECO:0000313" key="3">
    <source>
        <dbReference type="EMBL" id="GHI67588.1"/>
    </source>
</evidence>
<dbReference type="PANTHER" id="PTHR34293">
    <property type="entry name" value="HTH-TYPE TRANSCRIPTIONAL REGULATOR TRMBL2"/>
    <property type="match status" value="1"/>
</dbReference>
<gene>
    <name evidence="3" type="ORF">Snoj_15060</name>
</gene>
<dbReference type="Proteomes" id="UP000613974">
    <property type="component" value="Unassembled WGS sequence"/>
</dbReference>
<dbReference type="Pfam" id="PF00196">
    <property type="entry name" value="GerE"/>
    <property type="match status" value="1"/>
</dbReference>
<comment type="caution">
    <text evidence="3">The sequence shown here is derived from an EMBL/GenBank/DDBJ whole genome shotgun (WGS) entry which is preliminary data.</text>
</comment>
<dbReference type="SMART" id="SM00421">
    <property type="entry name" value="HTH_LUXR"/>
    <property type="match status" value="1"/>
</dbReference>
<dbReference type="RefSeq" id="WP_189741772.1">
    <property type="nucleotide sequence ID" value="NZ_BMRL01000010.1"/>
</dbReference>